<organism evidence="14">
    <name type="scientific">Timema douglasi</name>
    <name type="common">Walking stick</name>
    <dbReference type="NCBI Taxonomy" id="61478"/>
    <lineage>
        <taxon>Eukaryota</taxon>
        <taxon>Metazoa</taxon>
        <taxon>Ecdysozoa</taxon>
        <taxon>Arthropoda</taxon>
        <taxon>Hexapoda</taxon>
        <taxon>Insecta</taxon>
        <taxon>Pterygota</taxon>
        <taxon>Neoptera</taxon>
        <taxon>Polyneoptera</taxon>
        <taxon>Phasmatodea</taxon>
        <taxon>Timematodea</taxon>
        <taxon>Timematoidea</taxon>
        <taxon>Timematidae</taxon>
        <taxon>Timema</taxon>
    </lineage>
</organism>
<keyword evidence="5 13" id="KW-0349">Heme</keyword>
<evidence type="ECO:0000256" key="4">
    <source>
        <dbReference type="ARBA" id="ARBA00010617"/>
    </source>
</evidence>
<evidence type="ECO:0000256" key="6">
    <source>
        <dbReference type="ARBA" id="ARBA00022723"/>
    </source>
</evidence>
<dbReference type="GO" id="GO:0005789">
    <property type="term" value="C:endoplasmic reticulum membrane"/>
    <property type="evidence" value="ECO:0007669"/>
    <property type="project" value="UniProtKB-SubCell"/>
</dbReference>
<comment type="subcellular location">
    <subcellularLocation>
        <location evidence="3">Endoplasmic reticulum membrane</location>
        <topology evidence="3">Peripheral membrane protein</topology>
    </subcellularLocation>
    <subcellularLocation>
        <location evidence="2">Microsome membrane</location>
        <topology evidence="2">Peripheral membrane protein</topology>
    </subcellularLocation>
</comment>
<proteinExistence type="inferred from homology"/>
<dbReference type="GO" id="GO:0005506">
    <property type="term" value="F:iron ion binding"/>
    <property type="evidence" value="ECO:0007669"/>
    <property type="project" value="InterPro"/>
</dbReference>
<dbReference type="GO" id="GO:0004497">
    <property type="term" value="F:monooxygenase activity"/>
    <property type="evidence" value="ECO:0007669"/>
    <property type="project" value="UniProtKB-KW"/>
</dbReference>
<reference evidence="14" key="1">
    <citation type="submission" date="2020-11" db="EMBL/GenBank/DDBJ databases">
        <authorList>
            <person name="Tran Van P."/>
        </authorList>
    </citation>
    <scope>NUCLEOTIDE SEQUENCE</scope>
</reference>
<keyword evidence="9" id="KW-0560">Oxidoreductase</keyword>
<evidence type="ECO:0008006" key="15">
    <source>
        <dbReference type="Google" id="ProtNLM"/>
    </source>
</evidence>
<keyword evidence="8" id="KW-0492">Microsome</keyword>
<dbReference type="AlphaFoldDB" id="A0A7R8VKI6"/>
<evidence type="ECO:0000256" key="5">
    <source>
        <dbReference type="ARBA" id="ARBA00022617"/>
    </source>
</evidence>
<accession>A0A7R8VKI6</accession>
<dbReference type="Pfam" id="PF00067">
    <property type="entry name" value="p450"/>
    <property type="match status" value="1"/>
</dbReference>
<evidence type="ECO:0000256" key="11">
    <source>
        <dbReference type="ARBA" id="ARBA00023033"/>
    </source>
</evidence>
<dbReference type="InterPro" id="IPR001128">
    <property type="entry name" value="Cyt_P450"/>
</dbReference>
<comment type="similarity">
    <text evidence="4">Belongs to the cytochrome P450 family.</text>
</comment>
<evidence type="ECO:0000256" key="9">
    <source>
        <dbReference type="ARBA" id="ARBA00023002"/>
    </source>
</evidence>
<dbReference type="PRINTS" id="PR00463">
    <property type="entry name" value="EP450I"/>
</dbReference>
<dbReference type="InterPro" id="IPR050196">
    <property type="entry name" value="Cytochrome_P450_Monoox"/>
</dbReference>
<evidence type="ECO:0000256" key="3">
    <source>
        <dbReference type="ARBA" id="ARBA00004406"/>
    </source>
</evidence>
<evidence type="ECO:0000256" key="1">
    <source>
        <dbReference type="ARBA" id="ARBA00001971"/>
    </source>
</evidence>
<evidence type="ECO:0000256" key="7">
    <source>
        <dbReference type="ARBA" id="ARBA00022824"/>
    </source>
</evidence>
<comment type="cofactor">
    <cofactor evidence="1 13">
        <name>heme</name>
        <dbReference type="ChEBI" id="CHEBI:30413"/>
    </cofactor>
</comment>
<dbReference type="InterPro" id="IPR036396">
    <property type="entry name" value="Cyt_P450_sf"/>
</dbReference>
<evidence type="ECO:0000256" key="12">
    <source>
        <dbReference type="ARBA" id="ARBA00023136"/>
    </source>
</evidence>
<feature type="binding site" description="axial binding residue" evidence="13">
    <location>
        <position position="262"/>
    </location>
    <ligand>
        <name>heme</name>
        <dbReference type="ChEBI" id="CHEBI:30413"/>
    </ligand>
    <ligandPart>
        <name>Fe</name>
        <dbReference type="ChEBI" id="CHEBI:18248"/>
    </ligandPart>
</feature>
<keyword evidence="11" id="KW-0503">Monooxygenase</keyword>
<name>A0A7R8VKI6_TIMDO</name>
<keyword evidence="12" id="KW-0472">Membrane</keyword>
<dbReference type="PANTHER" id="PTHR24291">
    <property type="entry name" value="CYTOCHROME P450 FAMILY 4"/>
    <property type="match status" value="1"/>
</dbReference>
<protein>
    <recommendedName>
        <fullName evidence="15">Cytochrome P450</fullName>
    </recommendedName>
</protein>
<dbReference type="SUPFAM" id="SSF48264">
    <property type="entry name" value="Cytochrome P450"/>
    <property type="match status" value="1"/>
</dbReference>
<dbReference type="GO" id="GO:0016705">
    <property type="term" value="F:oxidoreductase activity, acting on paired donors, with incorporation or reduction of molecular oxygen"/>
    <property type="evidence" value="ECO:0007669"/>
    <property type="project" value="InterPro"/>
</dbReference>
<sequence>MNSQDKGSDKFIDSMTTYLGIGTQMFSQPWLLNPTIVRLTSYHKVMTENAAYMTSFSNELINNKMKEYRERTKDPFPTKEHSDSFNKRDQPLLIDSIIEMIGNNECFFSKKEIIGEINNIIMAGMDTTANSLSLTMMLLGFHQDVQRKVQEELDAVFGDDVERSVSMEDLNNLKYTEQVIKESLRLYPAVPFVPRNTTEDIKITNYTIPKGCDVLFGIYSLHRNPNIYPNPDEFDPENFSPERSKGRHPYSFIPFSGGFRKCVGYKYAMLQMKIVLATVLRHFTVHPACDIKEMDRWDFNFTLKLVNGSKVKLISRNMVKGNK</sequence>
<dbReference type="InterPro" id="IPR002401">
    <property type="entry name" value="Cyt_P450_E_grp-I"/>
</dbReference>
<evidence type="ECO:0000256" key="8">
    <source>
        <dbReference type="ARBA" id="ARBA00022848"/>
    </source>
</evidence>
<evidence type="ECO:0000313" key="14">
    <source>
        <dbReference type="EMBL" id="CAD7200274.1"/>
    </source>
</evidence>
<gene>
    <name evidence="14" type="ORF">TDIB3V08_LOCUS6497</name>
</gene>
<dbReference type="PRINTS" id="PR00385">
    <property type="entry name" value="P450"/>
</dbReference>
<dbReference type="GO" id="GO:0020037">
    <property type="term" value="F:heme binding"/>
    <property type="evidence" value="ECO:0007669"/>
    <property type="project" value="InterPro"/>
</dbReference>
<keyword evidence="6 13" id="KW-0479">Metal-binding</keyword>
<dbReference type="PANTHER" id="PTHR24291:SF189">
    <property type="entry name" value="CYTOCHROME P450 4C3-RELATED"/>
    <property type="match status" value="1"/>
</dbReference>
<evidence type="ECO:0000256" key="2">
    <source>
        <dbReference type="ARBA" id="ARBA00004174"/>
    </source>
</evidence>
<dbReference type="Gene3D" id="1.10.630.10">
    <property type="entry name" value="Cytochrome P450"/>
    <property type="match status" value="1"/>
</dbReference>
<keyword evidence="7" id="KW-0256">Endoplasmic reticulum</keyword>
<dbReference type="EMBL" id="OA567385">
    <property type="protein sequence ID" value="CAD7200274.1"/>
    <property type="molecule type" value="Genomic_DNA"/>
</dbReference>
<keyword evidence="10 13" id="KW-0408">Iron</keyword>
<evidence type="ECO:0000256" key="13">
    <source>
        <dbReference type="PIRSR" id="PIRSR602401-1"/>
    </source>
</evidence>
<evidence type="ECO:0000256" key="10">
    <source>
        <dbReference type="ARBA" id="ARBA00023004"/>
    </source>
</evidence>